<sequence>IAHTPMKRKAVRPSAADGLSACKADDTADIQNPAVTAKGKRKKRPRKNFYARKVLPVPSVSPPITPIQPAKEGTRTFREDYVCLYLPCSGEYVLEPAWVITPKTNSISTQVVMISVQTLPFFTQIHQDAGGSFETDSVCYLQYGDGHFYSAVVLGNSRSEKYLNDQVYVHYAKRLLLESGLGYTPDEKVSRKRKKKSREVEEEDEEEEKVDEIVEECVVVGDFDFIILENESSVLADALNSPNDSGIDISEEHCYARICT</sequence>
<evidence type="ECO:0000313" key="2">
    <source>
        <dbReference type="Proteomes" id="UP001432322"/>
    </source>
</evidence>
<name>A0AAV5WNL0_9BILA</name>
<reference evidence="1" key="1">
    <citation type="submission" date="2023-10" db="EMBL/GenBank/DDBJ databases">
        <title>Genome assembly of Pristionchus species.</title>
        <authorList>
            <person name="Yoshida K."/>
            <person name="Sommer R.J."/>
        </authorList>
    </citation>
    <scope>NUCLEOTIDE SEQUENCE</scope>
    <source>
        <strain evidence="1">RS5133</strain>
    </source>
</reference>
<gene>
    <name evidence="1" type="ORF">PFISCL1PPCAC_23427</name>
</gene>
<organism evidence="1 2">
    <name type="scientific">Pristionchus fissidentatus</name>
    <dbReference type="NCBI Taxonomy" id="1538716"/>
    <lineage>
        <taxon>Eukaryota</taxon>
        <taxon>Metazoa</taxon>
        <taxon>Ecdysozoa</taxon>
        <taxon>Nematoda</taxon>
        <taxon>Chromadorea</taxon>
        <taxon>Rhabditida</taxon>
        <taxon>Rhabditina</taxon>
        <taxon>Diplogasteromorpha</taxon>
        <taxon>Diplogasteroidea</taxon>
        <taxon>Neodiplogasteridae</taxon>
        <taxon>Pristionchus</taxon>
    </lineage>
</organism>
<keyword evidence="2" id="KW-1185">Reference proteome</keyword>
<proteinExistence type="predicted"/>
<feature type="non-terminal residue" evidence="1">
    <location>
        <position position="1"/>
    </location>
</feature>
<evidence type="ECO:0000313" key="1">
    <source>
        <dbReference type="EMBL" id="GMT32130.1"/>
    </source>
</evidence>
<dbReference type="AlphaFoldDB" id="A0AAV5WNL0"/>
<comment type="caution">
    <text evidence="1">The sequence shown here is derived from an EMBL/GenBank/DDBJ whole genome shotgun (WGS) entry which is preliminary data.</text>
</comment>
<dbReference type="Proteomes" id="UP001432322">
    <property type="component" value="Unassembled WGS sequence"/>
</dbReference>
<dbReference type="EMBL" id="BTSY01000006">
    <property type="protein sequence ID" value="GMT32130.1"/>
    <property type="molecule type" value="Genomic_DNA"/>
</dbReference>
<protein>
    <submittedName>
        <fullName evidence="1">Uncharacterized protein</fullName>
    </submittedName>
</protein>
<accession>A0AAV5WNL0</accession>